<gene>
    <name evidence="2" type="ORF">EGYM00392_LOCUS26419</name>
</gene>
<feature type="region of interest" description="Disordered" evidence="1">
    <location>
        <begin position="1"/>
        <end position="27"/>
    </location>
</feature>
<organism evidence="2">
    <name type="scientific">Eutreptiella gymnastica</name>
    <dbReference type="NCBI Taxonomy" id="73025"/>
    <lineage>
        <taxon>Eukaryota</taxon>
        <taxon>Discoba</taxon>
        <taxon>Euglenozoa</taxon>
        <taxon>Euglenida</taxon>
        <taxon>Spirocuta</taxon>
        <taxon>Euglenophyceae</taxon>
        <taxon>Eutreptiales</taxon>
        <taxon>Eutreptiaceae</taxon>
        <taxon>Eutreptiella</taxon>
    </lineage>
</organism>
<feature type="compositionally biased region" description="Polar residues" evidence="1">
    <location>
        <begin position="86"/>
        <end position="95"/>
    </location>
</feature>
<name>A0A7S1IL93_9EUGL</name>
<proteinExistence type="predicted"/>
<evidence type="ECO:0000313" key="2">
    <source>
        <dbReference type="EMBL" id="CAD9015313.1"/>
    </source>
</evidence>
<accession>A0A7S1IL93</accession>
<dbReference type="EMBL" id="HBGA01070541">
    <property type="protein sequence ID" value="CAD9015313.1"/>
    <property type="molecule type" value="Transcribed_RNA"/>
</dbReference>
<protein>
    <submittedName>
        <fullName evidence="2">Uncharacterized protein</fullName>
    </submittedName>
</protein>
<sequence>MVSTSKPPCKSPGHSPKRARYASDGPTLPTRVASVNLYTLRDALSPNQVALISQQLEQCEQMRFPRGCTAITLRMLGEPSPMPCSSAPSRTTPLPRQSGPMRSRGCLGRTGPATWTAIVHNLAAAVSNMKPHTGPDGVAPMEVILAAAAPDRSGDDVKKVRRADPVTLKAVACQLGVSEARMFKVAARCKHWHEADTPHFLYTYTPEYCFTTSRALSAEQKEAIELAFNDPAISHQGTHCLTTVSPRKRGRASSAPPVTVPVRFLNMNVYNAAKQVQKLVPHRVSKEGESIPLGLHAIIRYKPANVRADHRVFTGLCCQHQQWHIWWASLRRFLAKRKCRTTDCELCSGVRPFVTFSDLTLHAVCIPTVPMTDTRIDTLASSFPHKECLDGSCDTCGGEY</sequence>
<dbReference type="AlphaFoldDB" id="A0A7S1IL93"/>
<evidence type="ECO:0000256" key="1">
    <source>
        <dbReference type="SAM" id="MobiDB-lite"/>
    </source>
</evidence>
<reference evidence="2" key="1">
    <citation type="submission" date="2021-01" db="EMBL/GenBank/DDBJ databases">
        <authorList>
            <person name="Corre E."/>
            <person name="Pelletier E."/>
            <person name="Niang G."/>
            <person name="Scheremetjew M."/>
            <person name="Finn R."/>
            <person name="Kale V."/>
            <person name="Holt S."/>
            <person name="Cochrane G."/>
            <person name="Meng A."/>
            <person name="Brown T."/>
            <person name="Cohen L."/>
        </authorList>
    </citation>
    <scope>NUCLEOTIDE SEQUENCE</scope>
    <source>
        <strain evidence="2">NIES-381</strain>
    </source>
</reference>
<feature type="region of interest" description="Disordered" evidence="1">
    <location>
        <begin position="79"/>
        <end position="103"/>
    </location>
</feature>